<gene>
    <name evidence="1" type="ORF">MHPYR_840008</name>
</gene>
<dbReference type="EMBL" id="FLQS01000083">
    <property type="protein sequence ID" value="SBS79624.1"/>
    <property type="molecule type" value="Genomic_DNA"/>
</dbReference>
<dbReference type="AlphaFoldDB" id="A0A1Y5PLU2"/>
<proteinExistence type="predicted"/>
<protein>
    <submittedName>
        <fullName evidence="1">Uncharacterized protein</fullName>
    </submittedName>
</protein>
<evidence type="ECO:0000313" key="1">
    <source>
        <dbReference type="EMBL" id="SBS79624.1"/>
    </source>
</evidence>
<organism evidence="1">
    <name type="scientific">uncultured Mycobacterium sp</name>
    <dbReference type="NCBI Taxonomy" id="171292"/>
    <lineage>
        <taxon>Bacteria</taxon>
        <taxon>Bacillati</taxon>
        <taxon>Actinomycetota</taxon>
        <taxon>Actinomycetes</taxon>
        <taxon>Mycobacteriales</taxon>
        <taxon>Mycobacteriaceae</taxon>
        <taxon>Mycobacterium</taxon>
        <taxon>environmental samples</taxon>
    </lineage>
</organism>
<name>A0A1Y5PLU2_9MYCO</name>
<reference evidence="1" key="1">
    <citation type="submission" date="2016-03" db="EMBL/GenBank/DDBJ databases">
        <authorList>
            <person name="Ploux O."/>
        </authorList>
    </citation>
    <scope>NUCLEOTIDE SEQUENCE</scope>
    <source>
        <strain evidence="1">UC10</strain>
    </source>
</reference>
<sequence length="320" mass="35372">MSIPNIGGLTADQAEAFFNLANSGVLTRIDERGQRAGELFQWGLHPHAAEPGSALAADDAAFAEAYPLTLAGPQAVTEHALFPAMSTAESLHTVGILVARRKSHRQPHITEILQLCRVAMECAALTIWLLGDPDRTVRRDHCLDEEMEQLEQRRRYLLIGEQDEAARPSRYPPQMLVENAEHRRKYNAMFDAAKEVYTFAATPSFTKMIRSSAQWVDTHVPAHDTGEIANNGLESSARQFYSYGSSFIHGYKWMTDYSRGGTVFPMIADALAVTLNMAECAACLFEAASRAPGGSRPEESHLPEQFERTVAAWSTELFAA</sequence>
<accession>A0A1Y5PLU2</accession>